<keyword evidence="2" id="KW-0812">Transmembrane</keyword>
<dbReference type="EMBL" id="MGDX01000040">
    <property type="protein sequence ID" value="OGL69931.1"/>
    <property type="molecule type" value="Genomic_DNA"/>
</dbReference>
<keyword evidence="2" id="KW-1133">Transmembrane helix</keyword>
<dbReference type="STRING" id="1802389.A3C17_03925"/>
<evidence type="ECO:0000256" key="2">
    <source>
        <dbReference type="SAM" id="Phobius"/>
    </source>
</evidence>
<gene>
    <name evidence="3" type="ORF">A3C17_03925</name>
</gene>
<comment type="caution">
    <text evidence="3">The sequence shown here is derived from an EMBL/GenBank/DDBJ whole genome shotgun (WGS) entry which is preliminary data.</text>
</comment>
<protein>
    <submittedName>
        <fullName evidence="3">Uncharacterized protein</fullName>
    </submittedName>
</protein>
<dbReference type="AlphaFoldDB" id="A0A1F7TVA8"/>
<sequence>MASTASSAQPSARHAATYRANGARARRARQVSSLSERVDLPRGANTEPQNARMPSPRVAERAPRNDRGERMRPSVRTAQNARTRSVNPARDGKEKKEDVVEGRGANTSFQNRVEALIRSRLDQFFVSSFMAIPAGTLASISLLNARVIASAPGVRKSKFGAFRFTAKGFFDMLPNAKKKRIFTFTPWTGLMAAGLFDTAILVGVIINFIVTFFPYIVATLGVAILLDPEIREMMLSLVGF</sequence>
<feature type="transmembrane region" description="Helical" evidence="2">
    <location>
        <begin position="124"/>
        <end position="149"/>
    </location>
</feature>
<feature type="compositionally biased region" description="Polar residues" evidence="1">
    <location>
        <begin position="1"/>
        <end position="10"/>
    </location>
</feature>
<reference evidence="3 4" key="1">
    <citation type="journal article" date="2016" name="Nat. Commun.">
        <title>Thousands of microbial genomes shed light on interconnected biogeochemical processes in an aquifer system.</title>
        <authorList>
            <person name="Anantharaman K."/>
            <person name="Brown C.T."/>
            <person name="Hug L.A."/>
            <person name="Sharon I."/>
            <person name="Castelle C.J."/>
            <person name="Probst A.J."/>
            <person name="Thomas B.C."/>
            <person name="Singh A."/>
            <person name="Wilkins M.J."/>
            <person name="Karaoz U."/>
            <person name="Brodie E.L."/>
            <person name="Williams K.H."/>
            <person name="Hubbard S.S."/>
            <person name="Banfield J.F."/>
        </authorList>
    </citation>
    <scope>NUCLEOTIDE SEQUENCE [LARGE SCALE GENOMIC DNA]</scope>
</reference>
<evidence type="ECO:0000256" key="1">
    <source>
        <dbReference type="SAM" id="MobiDB-lite"/>
    </source>
</evidence>
<feature type="compositionally biased region" description="Basic and acidic residues" evidence="1">
    <location>
        <begin position="58"/>
        <end position="72"/>
    </location>
</feature>
<feature type="compositionally biased region" description="Basic and acidic residues" evidence="1">
    <location>
        <begin position="90"/>
        <end position="101"/>
    </location>
</feature>
<dbReference type="Proteomes" id="UP000177097">
    <property type="component" value="Unassembled WGS sequence"/>
</dbReference>
<feature type="region of interest" description="Disordered" evidence="1">
    <location>
        <begin position="1"/>
        <end position="103"/>
    </location>
</feature>
<feature type="transmembrane region" description="Helical" evidence="2">
    <location>
        <begin position="181"/>
        <end position="202"/>
    </location>
</feature>
<proteinExistence type="predicted"/>
<evidence type="ECO:0000313" key="3">
    <source>
        <dbReference type="EMBL" id="OGL69931.1"/>
    </source>
</evidence>
<name>A0A1F7TVA8_9BACT</name>
<keyword evidence="2" id="KW-0472">Membrane</keyword>
<feature type="compositionally biased region" description="Polar residues" evidence="1">
    <location>
        <begin position="76"/>
        <end position="86"/>
    </location>
</feature>
<accession>A0A1F7TVA8</accession>
<feature type="transmembrane region" description="Helical" evidence="2">
    <location>
        <begin position="208"/>
        <end position="226"/>
    </location>
</feature>
<organism evidence="3 4">
    <name type="scientific">Candidatus Uhrbacteria bacterium RIFCSPHIGHO2_02_FULL_53_13</name>
    <dbReference type="NCBI Taxonomy" id="1802389"/>
    <lineage>
        <taxon>Bacteria</taxon>
        <taxon>Candidatus Uhriibacteriota</taxon>
    </lineage>
</organism>
<evidence type="ECO:0000313" key="4">
    <source>
        <dbReference type="Proteomes" id="UP000177097"/>
    </source>
</evidence>